<evidence type="ECO:0000256" key="1">
    <source>
        <dbReference type="SAM" id="MobiDB-lite"/>
    </source>
</evidence>
<accession>A0AAX4NY84</accession>
<dbReference type="Pfam" id="PF00498">
    <property type="entry name" value="FHA"/>
    <property type="match status" value="1"/>
</dbReference>
<dbReference type="InterPro" id="IPR008984">
    <property type="entry name" value="SMAD_FHA_dom_sf"/>
</dbReference>
<evidence type="ECO:0000259" key="2">
    <source>
        <dbReference type="PROSITE" id="PS50006"/>
    </source>
</evidence>
<dbReference type="GO" id="GO:0002151">
    <property type="term" value="F:G-quadruplex RNA binding"/>
    <property type="evidence" value="ECO:0007669"/>
    <property type="project" value="InterPro"/>
</dbReference>
<dbReference type="AlphaFoldDB" id="A0AAX4NY84"/>
<proteinExistence type="predicted"/>
<dbReference type="InterPro" id="IPR000253">
    <property type="entry name" value="FHA_dom"/>
</dbReference>
<dbReference type="PANTHER" id="PTHR13233:SF0">
    <property type="entry name" value="MICROSPHERULE PROTEIN 1"/>
    <property type="match status" value="1"/>
</dbReference>
<dbReference type="Gene3D" id="2.60.200.20">
    <property type="match status" value="1"/>
</dbReference>
<name>A0AAX4NY84_9CHLO</name>
<dbReference type="SUPFAM" id="SSF49879">
    <property type="entry name" value="SMAD/FHA domain"/>
    <property type="match status" value="1"/>
</dbReference>
<evidence type="ECO:0000313" key="4">
    <source>
        <dbReference type="Proteomes" id="UP001472866"/>
    </source>
</evidence>
<feature type="region of interest" description="Disordered" evidence="1">
    <location>
        <begin position="1"/>
        <end position="35"/>
    </location>
</feature>
<dbReference type="GO" id="GO:0045944">
    <property type="term" value="P:positive regulation of transcription by RNA polymerase II"/>
    <property type="evidence" value="ECO:0007669"/>
    <property type="project" value="TreeGrafter"/>
</dbReference>
<dbReference type="InterPro" id="IPR037912">
    <property type="entry name" value="MCRS1"/>
</dbReference>
<protein>
    <submittedName>
        <fullName evidence="3">FHA domain-containing protein</fullName>
    </submittedName>
</protein>
<organism evidence="3 4">
    <name type="scientific">Chloropicon roscoffensis</name>
    <dbReference type="NCBI Taxonomy" id="1461544"/>
    <lineage>
        <taxon>Eukaryota</taxon>
        <taxon>Viridiplantae</taxon>
        <taxon>Chlorophyta</taxon>
        <taxon>Chloropicophyceae</taxon>
        <taxon>Chloropicales</taxon>
        <taxon>Chloropicaceae</taxon>
        <taxon>Chloropicon</taxon>
    </lineage>
</organism>
<feature type="compositionally biased region" description="Low complexity" evidence="1">
    <location>
        <begin position="1"/>
        <end position="15"/>
    </location>
</feature>
<dbReference type="PANTHER" id="PTHR13233">
    <property type="entry name" value="MICROSPHERULE PROTEIN 1"/>
    <property type="match status" value="1"/>
</dbReference>
<gene>
    <name evidence="3" type="ORF">HKI87_01g01080</name>
</gene>
<dbReference type="GO" id="GO:0044545">
    <property type="term" value="C:NSL complex"/>
    <property type="evidence" value="ECO:0007669"/>
    <property type="project" value="TreeGrafter"/>
</dbReference>
<reference evidence="3 4" key="1">
    <citation type="submission" date="2024-03" db="EMBL/GenBank/DDBJ databases">
        <title>Complete genome sequence of the green alga Chloropicon roscoffensis RCC1871.</title>
        <authorList>
            <person name="Lemieux C."/>
            <person name="Pombert J.-F."/>
            <person name="Otis C."/>
            <person name="Turmel M."/>
        </authorList>
    </citation>
    <scope>NUCLEOTIDE SEQUENCE [LARGE SCALE GENOMIC DNA]</scope>
    <source>
        <strain evidence="3 4">RCC1871</strain>
    </source>
</reference>
<sequence>MAGKEGSTGAEVTGAGAEGPGGPETEPIPPTAGGLSASELCARRKNRLSELVALYKEQFWVVAEELGERARELRSAEVVGAPGTSGQEFEGTPGGLAEHYGDKLPSASDVEEDVLAGKARVAPNAEARGRRRAEAALKIPAIRGLERTAVSIFSRRASSRGALACLVGKRAAFYLSRPEMSIGRSTKYQIVDVDLSPEGDCSKVSRQQGMVRLHPGGSFYFQNLGQRKAKVDGNAVPTRARAVLKNGSLLQVGGLSLMFLVNPLRRD</sequence>
<keyword evidence="4" id="KW-1185">Reference proteome</keyword>
<dbReference type="EMBL" id="CP151501">
    <property type="protein sequence ID" value="WZN58584.1"/>
    <property type="molecule type" value="Genomic_DNA"/>
</dbReference>
<dbReference type="PROSITE" id="PS50006">
    <property type="entry name" value="FHA_DOMAIN"/>
    <property type="match status" value="1"/>
</dbReference>
<dbReference type="GO" id="GO:0071339">
    <property type="term" value="C:MLL1 complex"/>
    <property type="evidence" value="ECO:0007669"/>
    <property type="project" value="InterPro"/>
</dbReference>
<evidence type="ECO:0000313" key="3">
    <source>
        <dbReference type="EMBL" id="WZN58584.1"/>
    </source>
</evidence>
<feature type="domain" description="FHA" evidence="2">
    <location>
        <begin position="180"/>
        <end position="236"/>
    </location>
</feature>
<dbReference type="Proteomes" id="UP001472866">
    <property type="component" value="Chromosome 01"/>
</dbReference>
<dbReference type="GO" id="GO:0031011">
    <property type="term" value="C:Ino80 complex"/>
    <property type="evidence" value="ECO:0007669"/>
    <property type="project" value="InterPro"/>
</dbReference>